<dbReference type="InterPro" id="IPR036719">
    <property type="entry name" value="Neuro-gated_channel_TM_sf"/>
</dbReference>
<dbReference type="PRINTS" id="PR00253">
    <property type="entry name" value="GABAARECEPTR"/>
</dbReference>
<evidence type="ECO:0000313" key="4">
    <source>
        <dbReference type="EMBL" id="KAK3862539.1"/>
    </source>
</evidence>
<dbReference type="InterPro" id="IPR038050">
    <property type="entry name" value="Neuro_actylchol_rec"/>
</dbReference>
<dbReference type="InterPro" id="IPR006028">
    <property type="entry name" value="GABAA/Glycine_rcpt"/>
</dbReference>
<organism evidence="4 6">
    <name type="scientific">Petrolisthes cinctipes</name>
    <name type="common">Flat porcelain crab</name>
    <dbReference type="NCBI Taxonomy" id="88211"/>
    <lineage>
        <taxon>Eukaryota</taxon>
        <taxon>Metazoa</taxon>
        <taxon>Ecdysozoa</taxon>
        <taxon>Arthropoda</taxon>
        <taxon>Crustacea</taxon>
        <taxon>Multicrustacea</taxon>
        <taxon>Malacostraca</taxon>
        <taxon>Eumalacostraca</taxon>
        <taxon>Eucarida</taxon>
        <taxon>Decapoda</taxon>
        <taxon>Pleocyemata</taxon>
        <taxon>Anomura</taxon>
        <taxon>Galatheoidea</taxon>
        <taxon>Porcellanidae</taxon>
        <taxon>Petrolisthes</taxon>
    </lineage>
</organism>
<keyword evidence="2" id="KW-1133">Transmembrane helix</keyword>
<evidence type="ECO:0000256" key="1">
    <source>
        <dbReference type="SAM" id="MobiDB-lite"/>
    </source>
</evidence>
<dbReference type="GO" id="GO:0099095">
    <property type="term" value="F:ligand-gated monoatomic anion channel activity"/>
    <property type="evidence" value="ECO:0007669"/>
    <property type="project" value="UniProtKB-ARBA"/>
</dbReference>
<feature type="transmembrane region" description="Helical" evidence="2">
    <location>
        <begin position="126"/>
        <end position="145"/>
    </location>
</feature>
<sequence length="261" mass="29491">MELTMLSASSRLLVFDESKTRAIFEGNPQLVEYFVGDVDIDFKNDRPFAVMFVKLQLLRRSGFIIMNVYIPSLLLLVISYLTLYFTPTNFQVRVLASLTSLLVMATLYTQASSSLPKTSYFKMMDVWLLSSIFFIFIIIVLHTTIDRVREWEPTKSPAALVGQATLPTDLSSGTKSSPSNTVHPTEGAAEGDTPTGPAEIEEPQKKWWETVDLCMKEAVAKIPSMGHRPRKTFEKMILGARIFVLALLIIFNITYWSVILY</sequence>
<dbReference type="EMBL" id="JAWQEG010004216">
    <property type="protein sequence ID" value="KAK3862539.1"/>
    <property type="molecule type" value="Genomic_DNA"/>
</dbReference>
<dbReference type="GO" id="GO:0005254">
    <property type="term" value="F:chloride channel activity"/>
    <property type="evidence" value="ECO:0007669"/>
    <property type="project" value="UniProtKB-ARBA"/>
</dbReference>
<reference evidence="4" key="1">
    <citation type="submission" date="2023-10" db="EMBL/GenBank/DDBJ databases">
        <title>Genome assemblies of two species of porcelain crab, Petrolisthes cinctipes and Petrolisthes manimaculis (Anomura: Porcellanidae).</title>
        <authorList>
            <person name="Angst P."/>
        </authorList>
    </citation>
    <scope>NUCLEOTIDE SEQUENCE</scope>
    <source>
        <strain evidence="4">PB745_01</strain>
        <tissue evidence="4">Gill</tissue>
    </source>
</reference>
<comment type="caution">
    <text evidence="4">The sequence shown here is derived from an EMBL/GenBank/DDBJ whole genome shotgun (WGS) entry which is preliminary data.</text>
</comment>
<protein>
    <recommendedName>
        <fullName evidence="3">Neurotransmitter-gated ion-channel transmembrane domain-containing protein</fullName>
    </recommendedName>
</protein>
<accession>A0AAE1K2T0</accession>
<dbReference type="EMBL" id="JAWQEG010000570">
    <property type="protein sequence ID" value="KAK3888285.1"/>
    <property type="molecule type" value="Genomic_DNA"/>
</dbReference>
<feature type="domain" description="Neurotransmitter-gated ion-channel transmembrane" evidence="3">
    <location>
        <begin position="68"/>
        <end position="155"/>
    </location>
</feature>
<feature type="transmembrane region" description="Helical" evidence="2">
    <location>
        <begin position="92"/>
        <end position="111"/>
    </location>
</feature>
<keyword evidence="6" id="KW-1185">Reference proteome</keyword>
<dbReference type="InterPro" id="IPR006029">
    <property type="entry name" value="Neurotrans-gated_channel_TM"/>
</dbReference>
<feature type="compositionally biased region" description="Polar residues" evidence="1">
    <location>
        <begin position="168"/>
        <end position="183"/>
    </location>
</feature>
<dbReference type="Pfam" id="PF02932">
    <property type="entry name" value="Neur_chan_memb"/>
    <property type="match status" value="1"/>
</dbReference>
<keyword evidence="2" id="KW-0472">Membrane</keyword>
<evidence type="ECO:0000313" key="5">
    <source>
        <dbReference type="EMBL" id="KAK3888285.1"/>
    </source>
</evidence>
<evidence type="ECO:0000313" key="6">
    <source>
        <dbReference type="Proteomes" id="UP001286313"/>
    </source>
</evidence>
<gene>
    <name evidence="5" type="ORF">Pcinc_007654</name>
    <name evidence="4" type="ORF">Pcinc_031599</name>
</gene>
<feature type="transmembrane region" description="Helical" evidence="2">
    <location>
        <begin position="63"/>
        <end position="85"/>
    </location>
</feature>
<dbReference type="SUPFAM" id="SSF90112">
    <property type="entry name" value="Neurotransmitter-gated ion-channel transmembrane pore"/>
    <property type="match status" value="1"/>
</dbReference>
<dbReference type="GO" id="GO:0016020">
    <property type="term" value="C:membrane"/>
    <property type="evidence" value="ECO:0007669"/>
    <property type="project" value="InterPro"/>
</dbReference>
<feature type="region of interest" description="Disordered" evidence="1">
    <location>
        <begin position="168"/>
        <end position="200"/>
    </location>
</feature>
<dbReference type="GO" id="GO:0004888">
    <property type="term" value="F:transmembrane signaling receptor activity"/>
    <property type="evidence" value="ECO:0007669"/>
    <property type="project" value="InterPro"/>
</dbReference>
<dbReference type="AlphaFoldDB" id="A0AAE1K2T0"/>
<evidence type="ECO:0000259" key="3">
    <source>
        <dbReference type="Pfam" id="PF02932"/>
    </source>
</evidence>
<keyword evidence="2" id="KW-0812">Transmembrane</keyword>
<dbReference type="GO" id="GO:0005230">
    <property type="term" value="F:extracellular ligand-gated monoatomic ion channel activity"/>
    <property type="evidence" value="ECO:0007669"/>
    <property type="project" value="UniProtKB-ARBA"/>
</dbReference>
<evidence type="ECO:0000256" key="2">
    <source>
        <dbReference type="SAM" id="Phobius"/>
    </source>
</evidence>
<dbReference type="InterPro" id="IPR006201">
    <property type="entry name" value="Neur_channel"/>
</dbReference>
<name>A0AAE1K2T0_PETCI</name>
<proteinExistence type="predicted"/>
<dbReference type="PANTHER" id="PTHR18945">
    <property type="entry name" value="NEUROTRANSMITTER GATED ION CHANNEL"/>
    <property type="match status" value="1"/>
</dbReference>
<dbReference type="Gene3D" id="1.20.58.390">
    <property type="entry name" value="Neurotransmitter-gated ion-channel transmembrane domain"/>
    <property type="match status" value="1"/>
</dbReference>
<feature type="transmembrane region" description="Helical" evidence="2">
    <location>
        <begin position="238"/>
        <end position="258"/>
    </location>
</feature>
<dbReference type="Proteomes" id="UP001286313">
    <property type="component" value="Unassembled WGS sequence"/>
</dbReference>